<name>A0A4Y2IXI3_ARAVE</name>
<feature type="non-terminal residue" evidence="1">
    <location>
        <position position="1"/>
    </location>
</feature>
<organism evidence="1 2">
    <name type="scientific">Araneus ventricosus</name>
    <name type="common">Orbweaver spider</name>
    <name type="synonym">Epeira ventricosa</name>
    <dbReference type="NCBI Taxonomy" id="182803"/>
    <lineage>
        <taxon>Eukaryota</taxon>
        <taxon>Metazoa</taxon>
        <taxon>Ecdysozoa</taxon>
        <taxon>Arthropoda</taxon>
        <taxon>Chelicerata</taxon>
        <taxon>Arachnida</taxon>
        <taxon>Araneae</taxon>
        <taxon>Araneomorphae</taxon>
        <taxon>Entelegynae</taxon>
        <taxon>Araneoidea</taxon>
        <taxon>Araneidae</taxon>
        <taxon>Araneus</taxon>
    </lineage>
</organism>
<reference evidence="1 2" key="1">
    <citation type="journal article" date="2019" name="Sci. Rep.">
        <title>Orb-weaving spider Araneus ventricosus genome elucidates the spidroin gene catalogue.</title>
        <authorList>
            <person name="Kono N."/>
            <person name="Nakamura H."/>
            <person name="Ohtoshi R."/>
            <person name="Moran D.A.P."/>
            <person name="Shinohara A."/>
            <person name="Yoshida Y."/>
            <person name="Fujiwara M."/>
            <person name="Mori M."/>
            <person name="Tomita M."/>
            <person name="Arakawa K."/>
        </authorList>
    </citation>
    <scope>NUCLEOTIDE SEQUENCE [LARGE SCALE GENOMIC DNA]</scope>
</reference>
<dbReference type="EMBL" id="BGPR01108031">
    <property type="protein sequence ID" value="GBM81586.1"/>
    <property type="molecule type" value="Genomic_DNA"/>
</dbReference>
<evidence type="ECO:0000313" key="2">
    <source>
        <dbReference type="Proteomes" id="UP000499080"/>
    </source>
</evidence>
<comment type="caution">
    <text evidence="1">The sequence shown here is derived from an EMBL/GenBank/DDBJ whole genome shotgun (WGS) entry which is preliminary data.</text>
</comment>
<dbReference type="Proteomes" id="UP000499080">
    <property type="component" value="Unassembled WGS sequence"/>
</dbReference>
<keyword evidence="2" id="KW-1185">Reference proteome</keyword>
<accession>A0A4Y2IXI3</accession>
<protein>
    <submittedName>
        <fullName evidence="1">Uncharacterized protein</fullName>
    </submittedName>
</protein>
<gene>
    <name evidence="1" type="ORF">AVEN_238521_1</name>
</gene>
<proteinExistence type="predicted"/>
<evidence type="ECO:0000313" key="1">
    <source>
        <dbReference type="EMBL" id="GBM81586.1"/>
    </source>
</evidence>
<sequence>VVPVVEQCMADPSRDDSNSTHSVKEFCEQLTHVPEWVAKHASPPPQLTRLTDGTEGGIQLDRWFESQERIKAANVLIGIAIRSNKKRFLVGSQVGLVMF</sequence>
<dbReference type="AlphaFoldDB" id="A0A4Y2IXI3"/>